<accession>A0A9D4QWY6</accession>
<dbReference type="GO" id="GO:0004371">
    <property type="term" value="F:glycerone kinase activity"/>
    <property type="evidence" value="ECO:0007669"/>
    <property type="project" value="UniProtKB-EC"/>
</dbReference>
<gene>
    <name evidence="19" type="ORF">DPMN_087495</name>
</gene>
<evidence type="ECO:0000256" key="7">
    <source>
        <dbReference type="ARBA" id="ARBA00022741"/>
    </source>
</evidence>
<dbReference type="FunFam" id="3.30.1180.20:FF:000001">
    <property type="entry name" value="Dihydroxyacetone kinase 1"/>
    <property type="match status" value="1"/>
</dbReference>
<evidence type="ECO:0000256" key="16">
    <source>
        <dbReference type="ARBA" id="ARBA00048898"/>
    </source>
</evidence>
<dbReference type="InterPro" id="IPR004007">
    <property type="entry name" value="DhaL_dom"/>
</dbReference>
<dbReference type="Gene3D" id="1.25.40.340">
    <property type="match status" value="1"/>
</dbReference>
<comment type="similarity">
    <text evidence="1">Belongs to the dihydroxyacetone kinase (DAK) family.</text>
</comment>
<dbReference type="GO" id="GO:0019563">
    <property type="term" value="P:glycerol catabolic process"/>
    <property type="evidence" value="ECO:0007669"/>
    <property type="project" value="TreeGrafter"/>
</dbReference>
<organism evidence="19 20">
    <name type="scientific">Dreissena polymorpha</name>
    <name type="common">Zebra mussel</name>
    <name type="synonym">Mytilus polymorpha</name>
    <dbReference type="NCBI Taxonomy" id="45954"/>
    <lineage>
        <taxon>Eukaryota</taxon>
        <taxon>Metazoa</taxon>
        <taxon>Spiralia</taxon>
        <taxon>Lophotrochozoa</taxon>
        <taxon>Mollusca</taxon>
        <taxon>Bivalvia</taxon>
        <taxon>Autobranchia</taxon>
        <taxon>Heteroconchia</taxon>
        <taxon>Euheterodonta</taxon>
        <taxon>Imparidentia</taxon>
        <taxon>Neoheterodontei</taxon>
        <taxon>Myida</taxon>
        <taxon>Dreissenoidea</taxon>
        <taxon>Dreissenidae</taxon>
        <taxon>Dreissena</taxon>
    </lineage>
</organism>
<keyword evidence="9" id="KW-0067">ATP-binding</keyword>
<dbReference type="PROSITE" id="PS51481">
    <property type="entry name" value="DHAK"/>
    <property type="match status" value="1"/>
</dbReference>
<comment type="subunit">
    <text evidence="13">Homodimer. Interacts with IFIH1 (via the CARD domains), the interaction is inhibited by viral infection.</text>
</comment>
<evidence type="ECO:0000256" key="2">
    <source>
        <dbReference type="ARBA" id="ARBA00012107"/>
    </source>
</evidence>
<comment type="catalytic activity">
    <reaction evidence="14">
        <text>D-glyceraldehyde + ATP = D-glyceraldehyde 3-phosphate + ADP + H(+)</text>
        <dbReference type="Rhea" id="RHEA:13941"/>
        <dbReference type="ChEBI" id="CHEBI:15378"/>
        <dbReference type="ChEBI" id="CHEBI:17378"/>
        <dbReference type="ChEBI" id="CHEBI:30616"/>
        <dbReference type="ChEBI" id="CHEBI:59776"/>
        <dbReference type="ChEBI" id="CHEBI:456216"/>
        <dbReference type="EC" id="2.7.1.28"/>
    </reaction>
</comment>
<dbReference type="FunFam" id="3.40.50.10440:FF:000001">
    <property type="entry name" value="Dihydroxyacetone kinase, DhaK subunit"/>
    <property type="match status" value="1"/>
</dbReference>
<keyword evidence="10" id="KW-0170">Cobalt</keyword>
<feature type="non-terminal residue" evidence="19">
    <location>
        <position position="594"/>
    </location>
</feature>
<evidence type="ECO:0000259" key="18">
    <source>
        <dbReference type="PROSITE" id="PS51481"/>
    </source>
</evidence>
<dbReference type="EC" id="2.7.1.29" evidence="2"/>
<feature type="domain" description="DhaK" evidence="18">
    <location>
        <begin position="64"/>
        <end position="396"/>
    </location>
</feature>
<evidence type="ECO:0000313" key="19">
    <source>
        <dbReference type="EMBL" id="KAH3845220.1"/>
    </source>
</evidence>
<dbReference type="SMART" id="SM01120">
    <property type="entry name" value="Dak2"/>
    <property type="match status" value="1"/>
</dbReference>
<dbReference type="PROSITE" id="PS51480">
    <property type="entry name" value="DHAL"/>
    <property type="match status" value="1"/>
</dbReference>
<evidence type="ECO:0000256" key="11">
    <source>
        <dbReference type="ARBA" id="ARBA00032426"/>
    </source>
</evidence>
<evidence type="ECO:0000256" key="6">
    <source>
        <dbReference type="ARBA" id="ARBA00022679"/>
    </source>
</evidence>
<keyword evidence="8" id="KW-0418">Kinase</keyword>
<dbReference type="EMBL" id="JAIWYP010000003">
    <property type="protein sequence ID" value="KAH3845220.1"/>
    <property type="molecule type" value="Genomic_DNA"/>
</dbReference>
<evidence type="ECO:0000256" key="5">
    <source>
        <dbReference type="ARBA" id="ARBA00018932"/>
    </source>
</evidence>
<evidence type="ECO:0000256" key="12">
    <source>
        <dbReference type="ARBA" id="ARBA00045490"/>
    </source>
</evidence>
<dbReference type="Gene3D" id="3.40.50.10440">
    <property type="entry name" value="Dihydroxyacetone kinase, domain 1"/>
    <property type="match status" value="1"/>
</dbReference>
<reference evidence="19" key="1">
    <citation type="journal article" date="2019" name="bioRxiv">
        <title>The Genome of the Zebra Mussel, Dreissena polymorpha: A Resource for Invasive Species Research.</title>
        <authorList>
            <person name="McCartney M.A."/>
            <person name="Auch B."/>
            <person name="Kono T."/>
            <person name="Mallez S."/>
            <person name="Zhang Y."/>
            <person name="Obille A."/>
            <person name="Becker A."/>
            <person name="Abrahante J.E."/>
            <person name="Garbe J."/>
            <person name="Badalamenti J.P."/>
            <person name="Herman A."/>
            <person name="Mangelson H."/>
            <person name="Liachko I."/>
            <person name="Sullivan S."/>
            <person name="Sone E.D."/>
            <person name="Koren S."/>
            <person name="Silverstein K.A.T."/>
            <person name="Beckman K.B."/>
            <person name="Gohl D.M."/>
        </authorList>
    </citation>
    <scope>NUCLEOTIDE SEQUENCE</scope>
    <source>
        <strain evidence="19">Duluth1</strain>
        <tissue evidence="19">Whole animal</tissue>
    </source>
</reference>
<dbReference type="Gene3D" id="3.30.1180.20">
    <property type="entry name" value="Dihydroxyacetone kinase, domain 2"/>
    <property type="match status" value="1"/>
</dbReference>
<evidence type="ECO:0000313" key="20">
    <source>
        <dbReference type="Proteomes" id="UP000828390"/>
    </source>
</evidence>
<dbReference type="GO" id="GO:0005524">
    <property type="term" value="F:ATP binding"/>
    <property type="evidence" value="ECO:0007669"/>
    <property type="project" value="UniProtKB-KW"/>
</dbReference>
<dbReference type="Pfam" id="PF02733">
    <property type="entry name" value="Dak1"/>
    <property type="match status" value="1"/>
</dbReference>
<dbReference type="InterPro" id="IPR036117">
    <property type="entry name" value="DhaL_dom_sf"/>
</dbReference>
<keyword evidence="6" id="KW-0808">Transferase</keyword>
<comment type="catalytic activity">
    <reaction evidence="15">
        <text>FAD = riboflavin cyclic-4',5'-phosphate + AMP + H(+)</text>
        <dbReference type="Rhea" id="RHEA:13729"/>
        <dbReference type="ChEBI" id="CHEBI:15378"/>
        <dbReference type="ChEBI" id="CHEBI:57692"/>
        <dbReference type="ChEBI" id="CHEBI:76202"/>
        <dbReference type="ChEBI" id="CHEBI:456215"/>
        <dbReference type="EC" id="4.6.1.15"/>
    </reaction>
</comment>
<sequence length="594" mass="63407">MCRILRKLGIMHVRTVSSQISLCSSHRLMRDDTFRLNVTVFEFVITSRPFSTLRNMSSKKLINSSVRCLEDNLEGLVAINPGLRLIKDQHVVVRADIGDMKNEGKVGVLCGGGSGHEPGHAGYVGRGMLSCAVAGNIFASPPPAAILTGLRTIAKDNPAGALVLIKNYTGDRINFGLALERGKAEGLKCEMVVVGEDCALTSHDKTAGRRGLAGTILVQKIAGALSEEGKSLEEVTQQAQLAARSMGTIGLALKPCSTPGSTGPLFTVPEDEMELGLGLHGEAGVKRVKLMSAKDTVKLMIDHMTNPDNSTHLKVNKGDRVACMINNLGGMSVLEMNIIAKETVQYLEVDLGLNLDRAYCGTYVTSLEMAGVSITLLHLSDTFARCLDAPTTAPGWQTPLLSPGHTDRHTPEPMIPAEVTRSTVQHTQGVTVSKGHGELVYDVLQTVCKRLLEHEDTLNVLDSLSGDGDTGSTVARGAREILGKLGSRDDPQMHVTCPSQLALELAQIVETVMGGSSGGIYSLFFTGAAAGLQKEVSPKAWLDAMTMGIAPIQRYGGAEQGDRTMLDALIRARDSYKAHVDTMSPVEAFAQAVK</sequence>
<evidence type="ECO:0000256" key="4">
    <source>
        <dbReference type="ARBA" id="ARBA00012578"/>
    </source>
</evidence>
<name>A0A9D4QWY6_DREPO</name>
<evidence type="ECO:0000256" key="3">
    <source>
        <dbReference type="ARBA" id="ARBA00012110"/>
    </source>
</evidence>
<dbReference type="Pfam" id="PF02734">
    <property type="entry name" value="Dak2"/>
    <property type="match status" value="1"/>
</dbReference>
<dbReference type="AlphaFoldDB" id="A0A9D4QWY6"/>
<evidence type="ECO:0000256" key="9">
    <source>
        <dbReference type="ARBA" id="ARBA00022840"/>
    </source>
</evidence>
<evidence type="ECO:0000256" key="8">
    <source>
        <dbReference type="ARBA" id="ARBA00022777"/>
    </source>
</evidence>
<dbReference type="SUPFAM" id="SSF101473">
    <property type="entry name" value="DhaL-like"/>
    <property type="match status" value="1"/>
</dbReference>
<comment type="catalytic activity">
    <reaction evidence="16">
        <text>dihydroxyacetone + ATP = dihydroxyacetone phosphate + ADP + H(+)</text>
        <dbReference type="Rhea" id="RHEA:15773"/>
        <dbReference type="ChEBI" id="CHEBI:15378"/>
        <dbReference type="ChEBI" id="CHEBI:16016"/>
        <dbReference type="ChEBI" id="CHEBI:30616"/>
        <dbReference type="ChEBI" id="CHEBI:57642"/>
        <dbReference type="ChEBI" id="CHEBI:456216"/>
        <dbReference type="EC" id="2.7.1.29"/>
    </reaction>
</comment>
<evidence type="ECO:0000256" key="14">
    <source>
        <dbReference type="ARBA" id="ARBA00047974"/>
    </source>
</evidence>
<evidence type="ECO:0000256" key="1">
    <source>
        <dbReference type="ARBA" id="ARBA00008757"/>
    </source>
</evidence>
<evidence type="ECO:0000256" key="15">
    <source>
        <dbReference type="ARBA" id="ARBA00048526"/>
    </source>
</evidence>
<keyword evidence="20" id="KW-1185">Reference proteome</keyword>
<dbReference type="SUPFAM" id="SSF82549">
    <property type="entry name" value="DAK1/DegV-like"/>
    <property type="match status" value="1"/>
</dbReference>
<dbReference type="GO" id="GO:0034012">
    <property type="term" value="F:FAD-AMP lyase (cyclizing) activity"/>
    <property type="evidence" value="ECO:0007669"/>
    <property type="project" value="UniProtKB-EC"/>
</dbReference>
<dbReference type="InterPro" id="IPR004006">
    <property type="entry name" value="DhaK_dom"/>
</dbReference>
<evidence type="ECO:0000256" key="13">
    <source>
        <dbReference type="ARBA" id="ARBA00046681"/>
    </source>
</evidence>
<evidence type="ECO:0000256" key="10">
    <source>
        <dbReference type="ARBA" id="ARBA00023285"/>
    </source>
</evidence>
<dbReference type="GO" id="GO:0005829">
    <property type="term" value="C:cytosol"/>
    <property type="evidence" value="ECO:0007669"/>
    <property type="project" value="TreeGrafter"/>
</dbReference>
<dbReference type="PANTHER" id="PTHR28629">
    <property type="entry name" value="TRIOKINASE/FMN CYCLASE"/>
    <property type="match status" value="1"/>
</dbReference>
<protein>
    <recommendedName>
        <fullName evidence="5">Triokinase/FMN cyclase</fullName>
        <ecNumber evidence="3">2.7.1.28</ecNumber>
        <ecNumber evidence="2">2.7.1.29</ecNumber>
        <ecNumber evidence="4">4.6.1.15</ecNumber>
    </recommendedName>
    <alternativeName>
        <fullName evidence="11">Bifunctional ATP-dependent dihydroxyacetone kinase/FAD-AMP lyase (cyclizing)</fullName>
    </alternativeName>
</protein>
<dbReference type="EC" id="2.7.1.28" evidence="3"/>
<feature type="domain" description="DhaL" evidence="17">
    <location>
        <begin position="438"/>
        <end position="594"/>
    </location>
</feature>
<comment type="function">
    <text evidence="12">Catalyzes both the phosphorylation of dihydroxyacetone and of glyceraldehyde, and the splitting of ribonucleoside diphosphate-X compounds among which FAD is the best substrate. Represses IFIH1-mediated cellular antiviral response.</text>
</comment>
<proteinExistence type="inferred from homology"/>
<keyword evidence="7" id="KW-0547">Nucleotide-binding</keyword>
<dbReference type="InterPro" id="IPR050861">
    <property type="entry name" value="Dihydroxyacetone_Kinase"/>
</dbReference>
<reference evidence="19" key="2">
    <citation type="submission" date="2020-11" db="EMBL/GenBank/DDBJ databases">
        <authorList>
            <person name="McCartney M.A."/>
            <person name="Auch B."/>
            <person name="Kono T."/>
            <person name="Mallez S."/>
            <person name="Becker A."/>
            <person name="Gohl D.M."/>
            <person name="Silverstein K.A.T."/>
            <person name="Koren S."/>
            <person name="Bechman K.B."/>
            <person name="Herman A."/>
            <person name="Abrahante J.E."/>
            <person name="Garbe J."/>
        </authorList>
    </citation>
    <scope>NUCLEOTIDE SEQUENCE</scope>
    <source>
        <strain evidence="19">Duluth1</strain>
        <tissue evidence="19">Whole animal</tissue>
    </source>
</reference>
<dbReference type="Proteomes" id="UP000828390">
    <property type="component" value="Unassembled WGS sequence"/>
</dbReference>
<comment type="caution">
    <text evidence="19">The sequence shown here is derived from an EMBL/GenBank/DDBJ whole genome shotgun (WGS) entry which is preliminary data.</text>
</comment>
<dbReference type="EC" id="4.6.1.15" evidence="4"/>
<dbReference type="PANTHER" id="PTHR28629:SF4">
    <property type="entry name" value="TRIOKINASE_FMN CYCLASE"/>
    <property type="match status" value="1"/>
</dbReference>
<dbReference type="GO" id="GO:0050354">
    <property type="term" value="F:triokinase activity"/>
    <property type="evidence" value="ECO:0007669"/>
    <property type="project" value="UniProtKB-EC"/>
</dbReference>
<evidence type="ECO:0000259" key="17">
    <source>
        <dbReference type="PROSITE" id="PS51480"/>
    </source>
</evidence>